<dbReference type="PROSITE" id="PS50089">
    <property type="entry name" value="ZF_RING_2"/>
    <property type="match status" value="1"/>
</dbReference>
<protein>
    <submittedName>
        <fullName evidence="14">RING-H2 finger protein ATL79</fullName>
    </submittedName>
</protein>
<evidence type="ECO:0000256" key="5">
    <source>
        <dbReference type="ARBA" id="ARBA00022833"/>
    </source>
</evidence>
<evidence type="ECO:0000256" key="11">
    <source>
        <dbReference type="SAM" id="Phobius"/>
    </source>
</evidence>
<keyword evidence="13" id="KW-1185">Reference proteome</keyword>
<feature type="transmembrane region" description="Helical" evidence="11">
    <location>
        <begin position="42"/>
        <end position="67"/>
    </location>
</feature>
<reference evidence="14" key="1">
    <citation type="submission" date="2025-08" db="UniProtKB">
        <authorList>
            <consortium name="RefSeq"/>
        </authorList>
    </citation>
    <scope>IDENTIFICATION</scope>
</reference>
<accession>A0A6I9RY39</accession>
<dbReference type="InterPro" id="IPR001841">
    <property type="entry name" value="Znf_RING"/>
</dbReference>
<organism evidence="13 14">
    <name type="scientific">Elaeis guineensis var. tenera</name>
    <name type="common">Oil palm</name>
    <dbReference type="NCBI Taxonomy" id="51953"/>
    <lineage>
        <taxon>Eukaryota</taxon>
        <taxon>Viridiplantae</taxon>
        <taxon>Streptophyta</taxon>
        <taxon>Embryophyta</taxon>
        <taxon>Tracheophyta</taxon>
        <taxon>Spermatophyta</taxon>
        <taxon>Magnoliopsida</taxon>
        <taxon>Liliopsida</taxon>
        <taxon>Arecaceae</taxon>
        <taxon>Arecoideae</taxon>
        <taxon>Cocoseae</taxon>
        <taxon>Elaeidinae</taxon>
        <taxon>Elaeis</taxon>
    </lineage>
</organism>
<dbReference type="PANTHER" id="PTHR46905:SF1">
    <property type="entry name" value="RING-TYPE E3 UBIQUITIN TRANSFERASE"/>
    <property type="match status" value="1"/>
</dbReference>
<dbReference type="SMART" id="SM01197">
    <property type="entry name" value="FANCL_C"/>
    <property type="match status" value="1"/>
</dbReference>
<evidence type="ECO:0000256" key="7">
    <source>
        <dbReference type="ARBA" id="ARBA00023136"/>
    </source>
</evidence>
<name>A0A6I9RY39_ELAGV</name>
<feature type="domain" description="RING-type" evidence="12">
    <location>
        <begin position="119"/>
        <end position="161"/>
    </location>
</feature>
<evidence type="ECO:0000256" key="1">
    <source>
        <dbReference type="ARBA" id="ARBA00004167"/>
    </source>
</evidence>
<keyword evidence="9" id="KW-0863">Zinc-finger</keyword>
<sequence>MRSPIRTEAFLQSPSLHPSSSPPSPSNKWAPYSSTKDFDANMVTILVVLVCVTILAFSLHAAGRCLLLRYRHRLRRDDQHETPVDEKGKSRSEEASRAETLPSLVYTAGTRLAGAAAECAICLAEFAEGERVRVLPACNHGFHIKCVQAWLATRSSCPTCRTPTSGELPEEP</sequence>
<feature type="region of interest" description="Disordered" evidence="10">
    <location>
        <begin position="1"/>
        <end position="28"/>
    </location>
</feature>
<dbReference type="SMART" id="SM00184">
    <property type="entry name" value="RING"/>
    <property type="match status" value="1"/>
</dbReference>
<dbReference type="InterPro" id="IPR044602">
    <property type="entry name" value="ATL10/ATL72-79-like"/>
</dbReference>
<comment type="subcellular location">
    <subcellularLocation>
        <location evidence="1">Membrane</location>
        <topology evidence="1">Single-pass membrane protein</topology>
    </subcellularLocation>
</comment>
<evidence type="ECO:0000313" key="13">
    <source>
        <dbReference type="Proteomes" id="UP000504607"/>
    </source>
</evidence>
<evidence type="ECO:0000256" key="10">
    <source>
        <dbReference type="SAM" id="MobiDB-lite"/>
    </source>
</evidence>
<dbReference type="KEGG" id="egu:105054350"/>
<dbReference type="GO" id="GO:0008270">
    <property type="term" value="F:zinc ion binding"/>
    <property type="evidence" value="ECO:0007669"/>
    <property type="project" value="UniProtKB-KW"/>
</dbReference>
<keyword evidence="5" id="KW-0862">Zinc</keyword>
<dbReference type="GO" id="GO:0016567">
    <property type="term" value="P:protein ubiquitination"/>
    <property type="evidence" value="ECO:0007669"/>
    <property type="project" value="InterPro"/>
</dbReference>
<dbReference type="PANTHER" id="PTHR46905">
    <property type="entry name" value="RING-H2 FINGER PROTEIN ATL78"/>
    <property type="match status" value="1"/>
</dbReference>
<dbReference type="GeneID" id="105054350"/>
<comment type="similarity">
    <text evidence="8">Belongs to the RING-type zinc finger family. ATL subfamily.</text>
</comment>
<dbReference type="InParanoid" id="A0A6I9RY39"/>
<dbReference type="SUPFAM" id="SSF57850">
    <property type="entry name" value="RING/U-box"/>
    <property type="match status" value="1"/>
</dbReference>
<keyword evidence="4" id="KW-0479">Metal-binding</keyword>
<keyword evidence="7 11" id="KW-0472">Membrane</keyword>
<evidence type="ECO:0000313" key="14">
    <source>
        <dbReference type="RefSeq" id="XP_010934148.1"/>
    </source>
</evidence>
<evidence type="ECO:0000256" key="9">
    <source>
        <dbReference type="PROSITE-ProRule" id="PRU00175"/>
    </source>
</evidence>
<dbReference type="CDD" id="cd16461">
    <property type="entry name" value="RING-H2_EL5-like"/>
    <property type="match status" value="1"/>
</dbReference>
<dbReference type="Proteomes" id="UP000504607">
    <property type="component" value="Chromosome 11"/>
</dbReference>
<dbReference type="GO" id="GO:0016020">
    <property type="term" value="C:membrane"/>
    <property type="evidence" value="ECO:0007669"/>
    <property type="project" value="UniProtKB-SubCell"/>
</dbReference>
<dbReference type="GO" id="GO:0016740">
    <property type="term" value="F:transferase activity"/>
    <property type="evidence" value="ECO:0007669"/>
    <property type="project" value="UniProtKB-KW"/>
</dbReference>
<keyword evidence="2" id="KW-0808">Transferase</keyword>
<evidence type="ECO:0000256" key="2">
    <source>
        <dbReference type="ARBA" id="ARBA00022679"/>
    </source>
</evidence>
<keyword evidence="3 11" id="KW-0812">Transmembrane</keyword>
<evidence type="ECO:0000259" key="12">
    <source>
        <dbReference type="PROSITE" id="PS50089"/>
    </source>
</evidence>
<dbReference type="RefSeq" id="XP_010934148.1">
    <property type="nucleotide sequence ID" value="XM_010935846.3"/>
</dbReference>
<gene>
    <name evidence="14" type="primary">LOC105054350</name>
</gene>
<evidence type="ECO:0000256" key="4">
    <source>
        <dbReference type="ARBA" id="ARBA00022723"/>
    </source>
</evidence>
<evidence type="ECO:0000256" key="6">
    <source>
        <dbReference type="ARBA" id="ARBA00022989"/>
    </source>
</evidence>
<evidence type="ECO:0000256" key="8">
    <source>
        <dbReference type="ARBA" id="ARBA00024209"/>
    </source>
</evidence>
<dbReference type="AlphaFoldDB" id="A0A6I9RY39"/>
<evidence type="ECO:0000256" key="3">
    <source>
        <dbReference type="ARBA" id="ARBA00022692"/>
    </source>
</evidence>
<keyword evidence="6 11" id="KW-1133">Transmembrane helix</keyword>
<dbReference type="Pfam" id="PF13639">
    <property type="entry name" value="zf-RING_2"/>
    <property type="match status" value="1"/>
</dbReference>
<dbReference type="Gene3D" id="3.30.40.10">
    <property type="entry name" value="Zinc/RING finger domain, C3HC4 (zinc finger)"/>
    <property type="match status" value="1"/>
</dbReference>
<proteinExistence type="inferred from homology"/>
<dbReference type="OrthoDB" id="8062037at2759"/>
<dbReference type="InterPro" id="IPR013083">
    <property type="entry name" value="Znf_RING/FYVE/PHD"/>
</dbReference>